<evidence type="ECO:0000313" key="2">
    <source>
        <dbReference type="EMBL" id="GFP74818.1"/>
    </source>
</evidence>
<keyword evidence="3" id="KW-1185">Reference proteome</keyword>
<reference evidence="2 3" key="1">
    <citation type="submission" date="2020-07" db="EMBL/GenBank/DDBJ databases">
        <title>A new beta-1,3-glucan-decomposing anaerobic bacterium isolated from anoxic soil subjected to biological soil disinfestation.</title>
        <authorList>
            <person name="Ueki A."/>
            <person name="Tonouchi A."/>
        </authorList>
    </citation>
    <scope>NUCLEOTIDE SEQUENCE [LARGE SCALE GENOMIC DNA]</scope>
    <source>
        <strain evidence="2 3">TW1</strain>
    </source>
</reference>
<evidence type="ECO:0000313" key="3">
    <source>
        <dbReference type="Proteomes" id="UP000580568"/>
    </source>
</evidence>
<organism evidence="2 3">
    <name type="scientific">Clostridium fungisolvens</name>
    <dbReference type="NCBI Taxonomy" id="1604897"/>
    <lineage>
        <taxon>Bacteria</taxon>
        <taxon>Bacillati</taxon>
        <taxon>Bacillota</taxon>
        <taxon>Clostridia</taxon>
        <taxon>Eubacteriales</taxon>
        <taxon>Clostridiaceae</taxon>
        <taxon>Clostridium</taxon>
    </lineage>
</organism>
<name>A0A6V8SI62_9CLOT</name>
<feature type="transmembrane region" description="Helical" evidence="1">
    <location>
        <begin position="6"/>
        <end position="25"/>
    </location>
</feature>
<dbReference type="EMBL" id="BLZR01000001">
    <property type="protein sequence ID" value="GFP74818.1"/>
    <property type="molecule type" value="Genomic_DNA"/>
</dbReference>
<keyword evidence="1" id="KW-1133">Transmembrane helix</keyword>
<gene>
    <name evidence="2" type="ORF">bsdtw1_00880</name>
</gene>
<keyword evidence="1" id="KW-0812">Transmembrane</keyword>
<comment type="caution">
    <text evidence="2">The sequence shown here is derived from an EMBL/GenBank/DDBJ whole genome shotgun (WGS) entry which is preliminary data.</text>
</comment>
<dbReference type="AlphaFoldDB" id="A0A6V8SI62"/>
<proteinExistence type="predicted"/>
<dbReference type="RefSeq" id="WP_183276357.1">
    <property type="nucleotide sequence ID" value="NZ_BLZR01000001.1"/>
</dbReference>
<dbReference type="Proteomes" id="UP000580568">
    <property type="component" value="Unassembled WGS sequence"/>
</dbReference>
<feature type="transmembrane region" description="Helical" evidence="1">
    <location>
        <begin position="59"/>
        <end position="83"/>
    </location>
</feature>
<sequence length="84" mass="9565">MKGDLILLLGIANIPLYKMIYETFFEETMRKDDAKIKKSSVIYSIGLEHKNKDDGRGSLFLLLCILAIAFEFFIIEGTISIFIS</sequence>
<evidence type="ECO:0000256" key="1">
    <source>
        <dbReference type="SAM" id="Phobius"/>
    </source>
</evidence>
<protein>
    <submittedName>
        <fullName evidence="2">Uncharacterized protein</fullName>
    </submittedName>
</protein>
<keyword evidence="1" id="KW-0472">Membrane</keyword>
<accession>A0A6V8SI62</accession>